<dbReference type="InterPro" id="IPR057987">
    <property type="entry name" value="TPR_RNF123/RKP"/>
</dbReference>
<evidence type="ECO:0000313" key="12">
    <source>
        <dbReference type="EMBL" id="KNC24371.1"/>
    </source>
</evidence>
<dbReference type="FunFam" id="3.30.40.10:FF:000133">
    <property type="entry name" value="E3 ubiquitin-protein ligase RNF123"/>
    <property type="match status" value="1"/>
</dbReference>
<dbReference type="Gene3D" id="2.60.120.920">
    <property type="match status" value="1"/>
</dbReference>
<name>A0A0L0BWI7_LUCCU</name>
<dbReference type="SUPFAM" id="SSF49899">
    <property type="entry name" value="Concanavalin A-like lectins/glucanases"/>
    <property type="match status" value="1"/>
</dbReference>
<evidence type="ECO:0000256" key="7">
    <source>
        <dbReference type="ARBA" id="ARBA00022833"/>
    </source>
</evidence>
<comment type="catalytic activity">
    <reaction evidence="1">
        <text>S-ubiquitinyl-[E2 ubiquitin-conjugating enzyme]-L-cysteine + [acceptor protein]-L-lysine = [E2 ubiquitin-conjugating enzyme]-L-cysteine + N(6)-ubiquitinyl-[acceptor protein]-L-lysine.</text>
        <dbReference type="EC" id="2.3.2.27"/>
    </reaction>
</comment>
<dbReference type="InterPro" id="IPR001841">
    <property type="entry name" value="Znf_RING"/>
</dbReference>
<proteinExistence type="predicted"/>
<dbReference type="GO" id="GO:0016567">
    <property type="term" value="P:protein ubiquitination"/>
    <property type="evidence" value="ECO:0007669"/>
    <property type="project" value="UniProtKB-ARBA"/>
</dbReference>
<dbReference type="Pfam" id="PF13920">
    <property type="entry name" value="zf-C3HC4_3"/>
    <property type="match status" value="1"/>
</dbReference>
<evidence type="ECO:0000256" key="8">
    <source>
        <dbReference type="PROSITE-ProRule" id="PRU00175"/>
    </source>
</evidence>
<dbReference type="PROSITE" id="PS50188">
    <property type="entry name" value="B302_SPRY"/>
    <property type="match status" value="1"/>
</dbReference>
<accession>A0A0L0BWI7</accession>
<evidence type="ECO:0000256" key="2">
    <source>
        <dbReference type="ARBA" id="ARBA00012483"/>
    </source>
</evidence>
<dbReference type="OrthoDB" id="258495at2759"/>
<protein>
    <recommendedName>
        <fullName evidence="2">RING-type E3 ubiquitin transferase</fullName>
        <ecNumber evidence="2">2.3.2.27</ecNumber>
    </recommendedName>
</protein>
<dbReference type="InterPro" id="IPR013320">
    <property type="entry name" value="ConA-like_dom_sf"/>
</dbReference>
<dbReference type="CDD" id="cd16541">
    <property type="entry name" value="RING-HC_RNF123"/>
    <property type="match status" value="1"/>
</dbReference>
<dbReference type="GO" id="GO:0008270">
    <property type="term" value="F:zinc ion binding"/>
    <property type="evidence" value="ECO:0007669"/>
    <property type="project" value="UniProtKB-KW"/>
</dbReference>
<reference evidence="12 13" key="1">
    <citation type="journal article" date="2015" name="Nat. Commun.">
        <title>Lucilia cuprina genome unlocks parasitic fly biology to underpin future interventions.</title>
        <authorList>
            <person name="Anstead C.A."/>
            <person name="Korhonen P.K."/>
            <person name="Young N.D."/>
            <person name="Hall R.S."/>
            <person name="Jex A.R."/>
            <person name="Murali S.C."/>
            <person name="Hughes D.S."/>
            <person name="Lee S.F."/>
            <person name="Perry T."/>
            <person name="Stroehlein A.J."/>
            <person name="Ansell B.R."/>
            <person name="Breugelmans B."/>
            <person name="Hofmann A."/>
            <person name="Qu J."/>
            <person name="Dugan S."/>
            <person name="Lee S.L."/>
            <person name="Chao H."/>
            <person name="Dinh H."/>
            <person name="Han Y."/>
            <person name="Doddapaneni H.V."/>
            <person name="Worley K.C."/>
            <person name="Muzny D.M."/>
            <person name="Ioannidis P."/>
            <person name="Waterhouse R.M."/>
            <person name="Zdobnov E.M."/>
            <person name="James P.J."/>
            <person name="Bagnall N.H."/>
            <person name="Kotze A.C."/>
            <person name="Gibbs R.A."/>
            <person name="Richards S."/>
            <person name="Batterham P."/>
            <person name="Gasser R.B."/>
        </authorList>
    </citation>
    <scope>NUCLEOTIDE SEQUENCE [LARGE SCALE GENOMIC DNA]</scope>
    <source>
        <strain evidence="12 13">LS</strain>
        <tissue evidence="12">Full body</tissue>
    </source>
</reference>
<keyword evidence="5 8" id="KW-0863">Zinc-finger</keyword>
<evidence type="ECO:0000256" key="9">
    <source>
        <dbReference type="SAM" id="MobiDB-lite"/>
    </source>
</evidence>
<dbReference type="InterPro" id="IPR043136">
    <property type="entry name" value="B30.2/SPRY_sf"/>
</dbReference>
<dbReference type="Pfam" id="PF25576">
    <property type="entry name" value="TPR_RNF123"/>
    <property type="match status" value="1"/>
</dbReference>
<dbReference type="PROSITE" id="PS50089">
    <property type="entry name" value="ZF_RING_2"/>
    <property type="match status" value="1"/>
</dbReference>
<evidence type="ECO:0000259" key="10">
    <source>
        <dbReference type="PROSITE" id="PS50089"/>
    </source>
</evidence>
<sequence>MSIAKLFIKIFGEDIFEKLTEPQDPLEQQQDVVEPQEMEKEAAGAADKVNISSVASQKPRTEDMCLPEQMVLVKSWLKEKLDGIEVKCKEDVLKQQLEMRSRLGPELVIFDIDFSSTVRIANDRLSVRSQGSFNTMKANVCVYGGRWMYELQLHSKGVMQVGWCSSKCIFNENSGVGDSKLSYGYDGSKQQSWHIATTKYGEKWQIGDIIGVTIDVDNELIEFYRNGKSMGPAFEKLEKGPNISFFPAISLGYNQGVQANFGNAPFKYPVPGYMPLMAKPLICLEKANLLLEYLQNLALVVARHNCEMRKRPKDDKLSTKKTVYVVFCTLLIDKLTPLLFNTYVIEDKLLPLIEQMCNMKNETDSILPGHAESILGALLNIFWNYLEVDEMKFLLKKLANAMLSNFTHTNKGLDYEQQRHALQILICLCNHTRTRKTYLEHKFFKKHYLALLMYIRPPEFNYMQNLIPNHMAWTEGIGGPKSKYMSVVEKIAKSTDFLYALQKTLLLTLLTNNDGDDKTPSSRKLFLAKLRRYVMDLSMEQRPFHSFFFMQSSILHPIENTVALAFIGILVDVTKTTFDKEMPGNDIEIKPKYFYDGSFEYQHYDRVGGVLSHLRKVHRQEIQQYLGTERTQELIEDDRVIVRVAELTADTINNISIIGRSAGYVLNSLSNFLNYVCSQRFSLSLSNSATFTSFINPRVNNTLEITAGNSDNESSLFQLLDLCVLYYYCVGHKYIVKIASVRDEIAALNDVLLETKYYREDVEKKLQALEDHASVCMNDQHSHVVSELRTKFSQRENVFAKRSIDLARKQAWFRAVALGQKKRLLLIWLLEKTLRTLNASSHQGNLFSFVPEVYINILPILLDTVMDFSNHDLVVQFEVQDSECVISMVADFLSVHSADPRIILASCKDSLLQALGTLTCHRSGIKALEKAPKKSQLALVKALLRPYENRAWGQSNWLLLRFWLGDGFAYSDARQPCVWQGGNSPLQIGLCRSRAKNETHTGLLHNIAPANPSKHFQQLIGAKLIEDEPFATAFLNSVLSQLNWAFSEFILLLQEIQNTAHRQENTVFEPKQLKICSMCFELTVSLMRCLEMIISVAPDIFHDQCRPNSDLVLNRVCQLISQVLSRVTVPPGCFQFVVDMCSADLNAVTHFPIITAALGILLALFKEEMDNDKNPTKVTRITRALLTDPSFQFANLEFALGEIKTPILQQSEIPRGNFDPSTRPHIDPLTNDVRVPQPTTSTKRIRADPPILKFTLTDFPTHVTVEEIERVRRLIDMLKAKQSLLSDITLPSEDSLCPICCAKPITVVFNPCKHQSCNNCILQHLMNSKVCFYCKTLIKTIETSDGTIIYENTEYVQTPSLFEV</sequence>
<feature type="region of interest" description="Disordered" evidence="9">
    <location>
        <begin position="24"/>
        <end position="45"/>
    </location>
</feature>
<dbReference type="EMBL" id="JRES01001243">
    <property type="protein sequence ID" value="KNC24371.1"/>
    <property type="molecule type" value="Genomic_DNA"/>
</dbReference>
<evidence type="ECO:0000313" key="13">
    <source>
        <dbReference type="Proteomes" id="UP000037069"/>
    </source>
</evidence>
<dbReference type="Gene3D" id="3.30.40.10">
    <property type="entry name" value="Zinc/RING finger domain, C3HC4 (zinc finger)"/>
    <property type="match status" value="1"/>
</dbReference>
<dbReference type="SUPFAM" id="SSF57850">
    <property type="entry name" value="RING/U-box"/>
    <property type="match status" value="1"/>
</dbReference>
<feature type="region of interest" description="Disordered" evidence="9">
    <location>
        <begin position="1221"/>
        <end position="1242"/>
    </location>
</feature>
<dbReference type="InterPro" id="IPR013083">
    <property type="entry name" value="Znf_RING/FYVE/PHD"/>
</dbReference>
<evidence type="ECO:0000256" key="1">
    <source>
        <dbReference type="ARBA" id="ARBA00000900"/>
    </source>
</evidence>
<feature type="domain" description="RING-type" evidence="10">
    <location>
        <begin position="1297"/>
        <end position="1335"/>
    </location>
</feature>
<evidence type="ECO:0000259" key="11">
    <source>
        <dbReference type="PROSITE" id="PS50188"/>
    </source>
</evidence>
<dbReference type="Proteomes" id="UP000037069">
    <property type="component" value="Unassembled WGS sequence"/>
</dbReference>
<feature type="domain" description="B30.2/SPRY" evidence="11">
    <location>
        <begin position="87"/>
        <end position="266"/>
    </location>
</feature>
<dbReference type="Pfam" id="PF00622">
    <property type="entry name" value="SPRY"/>
    <property type="match status" value="1"/>
</dbReference>
<evidence type="ECO:0000256" key="3">
    <source>
        <dbReference type="ARBA" id="ARBA00022679"/>
    </source>
</evidence>
<dbReference type="STRING" id="7375.A0A0L0BWI7"/>
<comment type="caution">
    <text evidence="12">The sequence shown here is derived from an EMBL/GenBank/DDBJ whole genome shotgun (WGS) entry which is preliminary data.</text>
</comment>
<dbReference type="GO" id="GO:0061630">
    <property type="term" value="F:ubiquitin protein ligase activity"/>
    <property type="evidence" value="ECO:0007669"/>
    <property type="project" value="UniProtKB-EC"/>
</dbReference>
<dbReference type="InterPro" id="IPR045129">
    <property type="entry name" value="RNF123/RKP/RSPRY1"/>
</dbReference>
<keyword evidence="13" id="KW-1185">Reference proteome</keyword>
<evidence type="ECO:0000256" key="6">
    <source>
        <dbReference type="ARBA" id="ARBA00022786"/>
    </source>
</evidence>
<dbReference type="EC" id="2.3.2.27" evidence="2"/>
<dbReference type="PANTHER" id="PTHR13363:SF5">
    <property type="entry name" value="E3 UBIQUITIN-PROTEIN LIGASE RNF123"/>
    <property type="match status" value="1"/>
</dbReference>
<evidence type="ECO:0000256" key="5">
    <source>
        <dbReference type="ARBA" id="ARBA00022771"/>
    </source>
</evidence>
<gene>
    <name evidence="12" type="ORF">FF38_04631</name>
</gene>
<dbReference type="GO" id="GO:0051603">
    <property type="term" value="P:proteolysis involved in protein catabolic process"/>
    <property type="evidence" value="ECO:0007669"/>
    <property type="project" value="TreeGrafter"/>
</dbReference>
<dbReference type="PANTHER" id="PTHR13363">
    <property type="entry name" value="RING FINGER AND SRY DOMAIN-CONTAINING"/>
    <property type="match status" value="1"/>
</dbReference>
<keyword evidence="7" id="KW-0862">Zinc</keyword>
<dbReference type="InterPro" id="IPR001870">
    <property type="entry name" value="B30.2/SPRY"/>
</dbReference>
<dbReference type="GO" id="GO:0005737">
    <property type="term" value="C:cytoplasm"/>
    <property type="evidence" value="ECO:0007669"/>
    <property type="project" value="TreeGrafter"/>
</dbReference>
<keyword evidence="3" id="KW-0808">Transferase</keyword>
<evidence type="ECO:0000256" key="4">
    <source>
        <dbReference type="ARBA" id="ARBA00022723"/>
    </source>
</evidence>
<dbReference type="SMART" id="SM00449">
    <property type="entry name" value="SPRY"/>
    <property type="match status" value="1"/>
</dbReference>
<dbReference type="InterPro" id="IPR003877">
    <property type="entry name" value="SPRY_dom"/>
</dbReference>
<organism evidence="12 13">
    <name type="scientific">Lucilia cuprina</name>
    <name type="common">Green bottle fly</name>
    <name type="synonym">Australian sheep blowfly</name>
    <dbReference type="NCBI Taxonomy" id="7375"/>
    <lineage>
        <taxon>Eukaryota</taxon>
        <taxon>Metazoa</taxon>
        <taxon>Ecdysozoa</taxon>
        <taxon>Arthropoda</taxon>
        <taxon>Hexapoda</taxon>
        <taxon>Insecta</taxon>
        <taxon>Pterygota</taxon>
        <taxon>Neoptera</taxon>
        <taxon>Endopterygota</taxon>
        <taxon>Diptera</taxon>
        <taxon>Brachycera</taxon>
        <taxon>Muscomorpha</taxon>
        <taxon>Oestroidea</taxon>
        <taxon>Calliphoridae</taxon>
        <taxon>Luciliinae</taxon>
        <taxon>Lucilia</taxon>
    </lineage>
</organism>
<keyword evidence="6" id="KW-0833">Ubl conjugation pathway</keyword>
<keyword evidence="4" id="KW-0479">Metal-binding</keyword>
<dbReference type="OMA" id="LCCFHRL"/>